<dbReference type="EMBL" id="JADEWL010000235">
    <property type="protein sequence ID" value="MBE9216993.1"/>
    <property type="molecule type" value="Genomic_DNA"/>
</dbReference>
<organism evidence="1 2">
    <name type="scientific">Plectonema cf. radiosum LEGE 06105</name>
    <dbReference type="NCBI Taxonomy" id="945769"/>
    <lineage>
        <taxon>Bacteria</taxon>
        <taxon>Bacillati</taxon>
        <taxon>Cyanobacteriota</taxon>
        <taxon>Cyanophyceae</taxon>
        <taxon>Oscillatoriophycideae</taxon>
        <taxon>Oscillatoriales</taxon>
        <taxon>Microcoleaceae</taxon>
        <taxon>Plectonema</taxon>
    </lineage>
</organism>
<comment type="caution">
    <text evidence="1">The sequence shown here is derived from an EMBL/GenBank/DDBJ whole genome shotgun (WGS) entry which is preliminary data.</text>
</comment>
<evidence type="ECO:0000313" key="1">
    <source>
        <dbReference type="EMBL" id="MBE9216993.1"/>
    </source>
</evidence>
<dbReference type="InterPro" id="IPR001539">
    <property type="entry name" value="Peptidase_U32"/>
</dbReference>
<gene>
    <name evidence="1" type="ORF">IQ247_30810</name>
</gene>
<protein>
    <submittedName>
        <fullName evidence="1">U32 family peptidase</fullName>
    </submittedName>
</protein>
<reference evidence="1" key="1">
    <citation type="submission" date="2020-10" db="EMBL/GenBank/DDBJ databases">
        <authorList>
            <person name="Castelo-Branco R."/>
            <person name="Eusebio N."/>
            <person name="Adriana R."/>
            <person name="Vieira A."/>
            <person name="Brugerolle De Fraissinette N."/>
            <person name="Rezende De Castro R."/>
            <person name="Schneider M.P."/>
            <person name="Vasconcelos V."/>
            <person name="Leao P.N."/>
        </authorList>
    </citation>
    <scope>NUCLEOTIDE SEQUENCE</scope>
    <source>
        <strain evidence="1">LEGE 06105</strain>
    </source>
</reference>
<dbReference type="Pfam" id="PF01136">
    <property type="entry name" value="Peptidase_U32"/>
    <property type="match status" value="1"/>
</dbReference>
<accession>A0A8J7F8V9</accession>
<feature type="non-terminal residue" evidence="1">
    <location>
        <position position="1"/>
    </location>
</feature>
<proteinExistence type="predicted"/>
<name>A0A8J7F8V9_9CYAN</name>
<dbReference type="Proteomes" id="UP000620559">
    <property type="component" value="Unassembled WGS sequence"/>
</dbReference>
<evidence type="ECO:0000313" key="2">
    <source>
        <dbReference type="Proteomes" id="UP000620559"/>
    </source>
</evidence>
<sequence>LPILFVAPPRITKPSENWILQQVINSHADGYLIRNYDHLKFFAGEKCIGDFSLNVANPLTANYLKNNFNLQRLTASYDLNIHQLQDLLKTSPPDWYEVTIHQHMPMFHMEHCVFCAFLSDGTDFRNCGRPCEQYEVKIKDRVGTEHVLQADAGCRNTVFNGTAQTGAEYVHKLLELGLQNFRIEFVNESPEEVEQTIYKYQQLLNGEIKGSQLWRELRLQSQLGVTRGTVVS</sequence>
<dbReference type="RefSeq" id="WP_193925923.1">
    <property type="nucleotide sequence ID" value="NZ_JADEWL010000235.1"/>
</dbReference>
<dbReference type="AlphaFoldDB" id="A0A8J7F8V9"/>
<keyword evidence="2" id="KW-1185">Reference proteome</keyword>